<keyword evidence="1 6" id="KW-0963">Cytoplasm</keyword>
<gene>
    <name evidence="6" type="primary">tiaS</name>
    <name evidence="10" type="ORF">MSSAC_3216</name>
</gene>
<keyword evidence="5 6" id="KW-0067">ATP-binding</keyword>
<proteinExistence type="inferred from homology"/>
<dbReference type="Gene3D" id="3.90.600.20">
    <property type="match status" value="1"/>
</dbReference>
<feature type="domain" description="TiaS C-terminal zinc ribbon" evidence="9">
    <location>
        <begin position="414"/>
        <end position="454"/>
    </location>
</feature>
<dbReference type="HOGENOM" id="CLU_675459_0_0_2"/>
<dbReference type="InterPro" id="IPR055394">
    <property type="entry name" value="Zn_ribbon_TiaS"/>
</dbReference>
<evidence type="ECO:0000256" key="2">
    <source>
        <dbReference type="ARBA" id="ARBA00022598"/>
    </source>
</evidence>
<dbReference type="STRING" id="1434118.MSSAC_3216"/>
<dbReference type="Proteomes" id="UP000033123">
    <property type="component" value="Chromosome"/>
</dbReference>
<dbReference type="Gene3D" id="3.30.70.2200">
    <property type="match status" value="1"/>
</dbReference>
<dbReference type="PANTHER" id="PTHR40705:SF1">
    <property type="entry name" value="TRNA(ILE2) 2-AGMATINYLCYTIDINE SYNTHETASE TIAS"/>
    <property type="match status" value="1"/>
</dbReference>
<comment type="catalytic activity">
    <reaction evidence="6">
        <text>cytidine(34) in tRNA(Ile2) + agmatine + ATP + H2O = 2-agmatinylcytidine(34) in tRNA(Ile2) + AMP + 2 phosphate + 2 H(+)</text>
        <dbReference type="Rhea" id="RHEA:43608"/>
        <dbReference type="Rhea" id="RHEA-COMP:10625"/>
        <dbReference type="Rhea" id="RHEA-COMP:10626"/>
        <dbReference type="ChEBI" id="CHEBI:15377"/>
        <dbReference type="ChEBI" id="CHEBI:15378"/>
        <dbReference type="ChEBI" id="CHEBI:30616"/>
        <dbReference type="ChEBI" id="CHEBI:43474"/>
        <dbReference type="ChEBI" id="CHEBI:58145"/>
        <dbReference type="ChEBI" id="CHEBI:82748"/>
        <dbReference type="ChEBI" id="CHEBI:83545"/>
        <dbReference type="ChEBI" id="CHEBI:456215"/>
        <dbReference type="EC" id="6.3.4.22"/>
    </reaction>
</comment>
<dbReference type="AlphaFoldDB" id="A0A0E3LDT0"/>
<sequence length="487" mass="54162">MYENLFCHSDINLCLNIYIYISPTSAMFAGGKQVGEPRKSRHPLTGISEISREKTGYGKMIIGIDDTDSNEGMCTTYLGALLLEELQEYGTIETLPLLVRLNPTIPYKTRGNAAVALKLKTDCPEKVIAHVVSRIEELARMECKKTNPGAAFILEKDYESLKPVLLSFLEKAVKDVIEIETAKHLISELGISSKSFKNGRGLIGALAACGAMLNLEKWDCTFEHLVYRQKEKWGSPRDVNKDSFFEADRQTYPGTWDTVDLANRLVVCVPHSADPVLFGIRGESPELVNRAASLIRSEPVERFAVYRTNQGTDMHLLPAASVSEIRDMHSYRLEVTVSTAPKTIEGGHVIFAVRDGKGDEIDCAAFEPTKNFRALVRKLVPGDRVILSGSVTSGTLNIEKMQVKALVPLYREENPKCPECGKHMKSAGKGQGFRCKKCGTQAPSKIRYEAERNLEPGLYEVPPCARRHLAKPLVREKGQDIRVHPSR</sequence>
<dbReference type="Pfam" id="PF23783">
    <property type="entry name" value="Zn_ribbon_TiaS"/>
    <property type="match status" value="1"/>
</dbReference>
<evidence type="ECO:0000259" key="9">
    <source>
        <dbReference type="Pfam" id="PF23783"/>
    </source>
</evidence>
<feature type="domain" description="TiaS-like TCKD" evidence="8">
    <location>
        <begin position="61"/>
        <end position="121"/>
    </location>
</feature>
<evidence type="ECO:0000313" key="10">
    <source>
        <dbReference type="EMBL" id="AKB37806.1"/>
    </source>
</evidence>
<keyword evidence="4 6" id="KW-0547">Nucleotide-binding</keyword>
<organism evidence="10 11">
    <name type="scientific">Methanosarcina siciliae C2J</name>
    <dbReference type="NCBI Taxonomy" id="1434118"/>
    <lineage>
        <taxon>Archaea</taxon>
        <taxon>Methanobacteriati</taxon>
        <taxon>Methanobacteriota</taxon>
        <taxon>Stenosarchaea group</taxon>
        <taxon>Methanomicrobia</taxon>
        <taxon>Methanosarcinales</taxon>
        <taxon>Methanosarcinaceae</taxon>
        <taxon>Methanosarcina</taxon>
    </lineage>
</organism>
<reference evidence="10 11" key="1">
    <citation type="submission" date="2014-07" db="EMBL/GenBank/DDBJ databases">
        <title>Methanogenic archaea and the global carbon cycle.</title>
        <authorList>
            <person name="Henriksen J.R."/>
            <person name="Luke J."/>
            <person name="Reinhart S."/>
            <person name="Benedict M.N."/>
            <person name="Youngblut N.D."/>
            <person name="Metcalf M.E."/>
            <person name="Whitaker R.J."/>
            <person name="Metcalf W.W."/>
        </authorList>
    </citation>
    <scope>NUCLEOTIDE SEQUENCE [LARGE SCALE GENOMIC DNA]</scope>
    <source>
        <strain evidence="10 11">C2J</strain>
    </source>
</reference>
<comment type="function">
    <text evidence="6">ATP-dependent agmatine transferase that catalyzes the formation of 2-agmatinylcytidine (agm2C) at the wobble position (C34) of tRNA(Ile2), converting the codon specificity from AUG to AUA.</text>
</comment>
<evidence type="ECO:0000256" key="6">
    <source>
        <dbReference type="HAMAP-Rule" id="MF_01892"/>
    </source>
</evidence>
<dbReference type="GO" id="GO:0005737">
    <property type="term" value="C:cytoplasm"/>
    <property type="evidence" value="ECO:0007669"/>
    <property type="project" value="UniProtKB-SubCell"/>
</dbReference>
<dbReference type="Gene3D" id="2.40.50.1010">
    <property type="match status" value="1"/>
</dbReference>
<dbReference type="InterPro" id="IPR053870">
    <property type="entry name" value="TiaS-like_TCKD"/>
</dbReference>
<keyword evidence="2 6" id="KW-0436">Ligase</keyword>
<protein>
    <recommendedName>
        <fullName evidence="6">tRNA(Ile2) 2-agmatinylcytidine synthetase TiaS</fullName>
        <shortName evidence="6">tRNA(Ile2)-agm2C synthetase</shortName>
        <ecNumber evidence="6">6.3.4.22</ecNumber>
    </recommendedName>
    <alternativeName>
        <fullName evidence="6">tRNA(Ile2) agmatidine synthetase</fullName>
    </alternativeName>
</protein>
<evidence type="ECO:0000256" key="3">
    <source>
        <dbReference type="ARBA" id="ARBA00022694"/>
    </source>
</evidence>
<evidence type="ECO:0000313" key="11">
    <source>
        <dbReference type="Proteomes" id="UP000033123"/>
    </source>
</evidence>
<keyword evidence="3 6" id="KW-0819">tRNA processing</keyword>
<dbReference type="Pfam" id="PF22641">
    <property type="entry name" value="TiaS_TCKD"/>
    <property type="match status" value="1"/>
</dbReference>
<dbReference type="KEGG" id="msj:MSSAC_3216"/>
<dbReference type="InterPro" id="IPR013696">
    <property type="entry name" value="TiaS_FLD"/>
</dbReference>
<dbReference type="EMBL" id="CP009508">
    <property type="protein sequence ID" value="AKB37806.1"/>
    <property type="molecule type" value="Genomic_DNA"/>
</dbReference>
<comment type="subcellular location">
    <subcellularLocation>
        <location evidence="6">Cytoplasm</location>
    </subcellularLocation>
</comment>
<dbReference type="PANTHER" id="PTHR40705">
    <property type="entry name" value="TRNA(ILE2) 2-AGMATINYLCYTIDINE SYNTHETASE TIAS"/>
    <property type="match status" value="1"/>
</dbReference>
<evidence type="ECO:0000259" key="8">
    <source>
        <dbReference type="Pfam" id="PF22641"/>
    </source>
</evidence>
<dbReference type="GO" id="GO:0002101">
    <property type="term" value="P:tRNA wobble cytosine modification"/>
    <property type="evidence" value="ECO:0007669"/>
    <property type="project" value="UniProtKB-UniRule"/>
</dbReference>
<dbReference type="Pfam" id="PF08489">
    <property type="entry name" value="TiaS_FLD"/>
    <property type="match status" value="1"/>
</dbReference>
<dbReference type="CDD" id="cd04482">
    <property type="entry name" value="RPA2_OBF_like"/>
    <property type="match status" value="1"/>
</dbReference>
<evidence type="ECO:0000256" key="1">
    <source>
        <dbReference type="ARBA" id="ARBA00022490"/>
    </source>
</evidence>
<dbReference type="HAMAP" id="MF_01892">
    <property type="entry name" value="tRNA_Ile2_agm2C_synt"/>
    <property type="match status" value="1"/>
</dbReference>
<evidence type="ECO:0000259" key="7">
    <source>
        <dbReference type="Pfam" id="PF08489"/>
    </source>
</evidence>
<dbReference type="GO" id="GO:0005524">
    <property type="term" value="F:ATP binding"/>
    <property type="evidence" value="ECO:0007669"/>
    <property type="project" value="UniProtKB-KW"/>
</dbReference>
<comment type="similarity">
    <text evidence="6">Belongs to the TiaS family.</text>
</comment>
<dbReference type="EC" id="6.3.4.22" evidence="6"/>
<dbReference type="PATRIC" id="fig|1434118.4.peg.4163"/>
<evidence type="ECO:0000256" key="4">
    <source>
        <dbReference type="ARBA" id="ARBA00022741"/>
    </source>
</evidence>
<dbReference type="InterPro" id="IPR024913">
    <property type="entry name" value="tRNA_Ile2__agm2C_synt"/>
</dbReference>
<evidence type="ECO:0000256" key="5">
    <source>
        <dbReference type="ARBA" id="ARBA00022840"/>
    </source>
</evidence>
<accession>A0A0E3LDT0</accession>
<name>A0A0E3LDT0_9EURY</name>
<dbReference type="GO" id="GO:0016879">
    <property type="term" value="F:ligase activity, forming carbon-nitrogen bonds"/>
    <property type="evidence" value="ECO:0007669"/>
    <property type="project" value="UniProtKB-UniRule"/>
</dbReference>
<feature type="domain" description="TiaS FLD" evidence="7">
    <location>
        <begin position="199"/>
        <end position="315"/>
    </location>
</feature>